<keyword evidence="2" id="KW-0560">Oxidoreductase</keyword>
<dbReference type="InterPro" id="IPR002347">
    <property type="entry name" value="SDR_fam"/>
</dbReference>
<dbReference type="PANTHER" id="PTHR24321">
    <property type="entry name" value="DEHYDROGENASES, SHORT CHAIN"/>
    <property type="match status" value="1"/>
</dbReference>
<gene>
    <name evidence="3" type="ORF">NLI96_g2248</name>
</gene>
<dbReference type="Proteomes" id="UP001212997">
    <property type="component" value="Unassembled WGS sequence"/>
</dbReference>
<proteinExistence type="inferred from homology"/>
<dbReference type="Pfam" id="PF13561">
    <property type="entry name" value="adh_short_C2"/>
    <property type="match status" value="1"/>
</dbReference>
<dbReference type="GO" id="GO:0016491">
    <property type="term" value="F:oxidoreductase activity"/>
    <property type="evidence" value="ECO:0007669"/>
    <property type="project" value="UniProtKB-KW"/>
</dbReference>
<evidence type="ECO:0000256" key="2">
    <source>
        <dbReference type="ARBA" id="ARBA00023002"/>
    </source>
</evidence>
<dbReference type="InterPro" id="IPR036291">
    <property type="entry name" value="NAD(P)-bd_dom_sf"/>
</dbReference>
<keyword evidence="4" id="KW-1185">Reference proteome</keyword>
<name>A0AAD5YGR0_9APHY</name>
<evidence type="ECO:0000256" key="1">
    <source>
        <dbReference type="ARBA" id="ARBA00006484"/>
    </source>
</evidence>
<reference evidence="3" key="1">
    <citation type="submission" date="2022-07" db="EMBL/GenBank/DDBJ databases">
        <title>Genome Sequence of Physisporinus lineatus.</title>
        <authorList>
            <person name="Buettner E."/>
        </authorList>
    </citation>
    <scope>NUCLEOTIDE SEQUENCE</scope>
    <source>
        <strain evidence="3">VT162</strain>
    </source>
</reference>
<evidence type="ECO:0000313" key="3">
    <source>
        <dbReference type="EMBL" id="KAJ3489245.1"/>
    </source>
</evidence>
<comment type="similarity">
    <text evidence="1">Belongs to the short-chain dehydrogenases/reductases (SDR) family.</text>
</comment>
<protein>
    <submittedName>
        <fullName evidence="3">Uncharacterized protein</fullName>
    </submittedName>
</protein>
<sequence>MLLGARVDPCEPPYCELRKFLCFWISSCVGHSVVFGFVSQKLRDRRNFPVIAEQGANVSAQYRNNPTTLDTLLSEFGPTRVQRFQADVEHEDQVSSLFTQASKAFGPIQIIIVNHGYWPTEDVPVSRMSLQQWNSTISTDLTSCFLVCREFLRNLEDADDAVKDQISIVLIGSTAGKYGEGFHADYAASKSALMYGLTLSLKNEIVHIAPKGRVNSIAPGWVYTPMAAESLKDPDVVYQSLATTPLKKFAQPEDIASQIVLVSSSKVSGHVTGQVIMVEGGMEGRLLNKPSDLA</sequence>
<comment type="caution">
    <text evidence="3">The sequence shown here is derived from an EMBL/GenBank/DDBJ whole genome shotgun (WGS) entry which is preliminary data.</text>
</comment>
<dbReference type="PRINTS" id="PR00081">
    <property type="entry name" value="GDHRDH"/>
</dbReference>
<dbReference type="PANTHER" id="PTHR24321:SF8">
    <property type="entry name" value="ESTRADIOL 17-BETA-DEHYDROGENASE 8-RELATED"/>
    <property type="match status" value="1"/>
</dbReference>
<evidence type="ECO:0000313" key="4">
    <source>
        <dbReference type="Proteomes" id="UP001212997"/>
    </source>
</evidence>
<dbReference type="EMBL" id="JANAWD010000049">
    <property type="protein sequence ID" value="KAJ3489245.1"/>
    <property type="molecule type" value="Genomic_DNA"/>
</dbReference>
<dbReference type="Gene3D" id="3.40.50.720">
    <property type="entry name" value="NAD(P)-binding Rossmann-like Domain"/>
    <property type="match status" value="1"/>
</dbReference>
<dbReference type="SUPFAM" id="SSF51735">
    <property type="entry name" value="NAD(P)-binding Rossmann-fold domains"/>
    <property type="match status" value="1"/>
</dbReference>
<accession>A0AAD5YGR0</accession>
<organism evidence="3 4">
    <name type="scientific">Meripilus lineatus</name>
    <dbReference type="NCBI Taxonomy" id="2056292"/>
    <lineage>
        <taxon>Eukaryota</taxon>
        <taxon>Fungi</taxon>
        <taxon>Dikarya</taxon>
        <taxon>Basidiomycota</taxon>
        <taxon>Agaricomycotina</taxon>
        <taxon>Agaricomycetes</taxon>
        <taxon>Polyporales</taxon>
        <taxon>Meripilaceae</taxon>
        <taxon>Meripilus</taxon>
    </lineage>
</organism>
<dbReference type="AlphaFoldDB" id="A0AAD5YGR0"/>